<dbReference type="eggNOG" id="COG0320">
    <property type="taxonomic scope" value="Bacteria"/>
</dbReference>
<dbReference type="NCBIfam" id="NF009544">
    <property type="entry name" value="PRK12928.1"/>
    <property type="match status" value="1"/>
</dbReference>
<dbReference type="GO" id="GO:0051539">
    <property type="term" value="F:4 iron, 4 sulfur cluster binding"/>
    <property type="evidence" value="ECO:0007669"/>
    <property type="project" value="UniProtKB-UniRule"/>
</dbReference>
<dbReference type="GO" id="GO:0005737">
    <property type="term" value="C:cytoplasm"/>
    <property type="evidence" value="ECO:0007669"/>
    <property type="project" value="UniProtKB-SubCell"/>
</dbReference>
<keyword evidence="7 9" id="KW-0411">Iron-sulfur</keyword>
<comment type="pathway">
    <text evidence="9">Protein modification; protein lipoylation via endogenous pathway; protein N(6)-(lipoyl)lysine from octanoyl-[acyl-carrier-protein]: step 2/2.</text>
</comment>
<dbReference type="SFLD" id="SFLDF00271">
    <property type="entry name" value="lipoyl_synthase"/>
    <property type="match status" value="1"/>
</dbReference>
<evidence type="ECO:0000256" key="7">
    <source>
        <dbReference type="ARBA" id="ARBA00023014"/>
    </source>
</evidence>
<keyword evidence="14" id="KW-1185">Reference proteome</keyword>
<evidence type="ECO:0000256" key="6">
    <source>
        <dbReference type="ARBA" id="ARBA00023004"/>
    </source>
</evidence>
<dbReference type="GO" id="GO:0016992">
    <property type="term" value="F:lipoate synthase activity"/>
    <property type="evidence" value="ECO:0007669"/>
    <property type="project" value="UniProtKB-UniRule"/>
</dbReference>
<dbReference type="NCBIfam" id="NF004019">
    <property type="entry name" value="PRK05481.1"/>
    <property type="match status" value="1"/>
</dbReference>
<feature type="binding site" evidence="9">
    <location>
        <position position="34"/>
    </location>
    <ligand>
        <name>[4Fe-4S] cluster</name>
        <dbReference type="ChEBI" id="CHEBI:49883"/>
        <label>1</label>
    </ligand>
</feature>
<dbReference type="InterPro" id="IPR013785">
    <property type="entry name" value="Aldolase_TIM"/>
</dbReference>
<evidence type="ECO:0000313" key="14">
    <source>
        <dbReference type="Proteomes" id="UP000030905"/>
    </source>
</evidence>
<dbReference type="KEGG" id="cpae:CPAST_c19630"/>
<organism evidence="11 14">
    <name type="scientific">Clostridium pasteurianum DSM 525 = ATCC 6013</name>
    <dbReference type="NCBI Taxonomy" id="1262449"/>
    <lineage>
        <taxon>Bacteria</taxon>
        <taxon>Bacillati</taxon>
        <taxon>Bacillota</taxon>
        <taxon>Clostridia</taxon>
        <taxon>Eubacteriales</taxon>
        <taxon>Clostridiaceae</taxon>
        <taxon>Clostridium</taxon>
    </lineage>
</organism>
<dbReference type="SFLD" id="SFLDS00029">
    <property type="entry name" value="Radical_SAM"/>
    <property type="match status" value="1"/>
</dbReference>
<dbReference type="EMBL" id="JPGY02000001">
    <property type="protein sequence ID" value="KRU11969.1"/>
    <property type="molecule type" value="Genomic_DNA"/>
</dbReference>
<protein>
    <recommendedName>
        <fullName evidence="9">Lipoyl synthase</fullName>
        <ecNumber evidence="9">2.8.1.8</ecNumber>
    </recommendedName>
    <alternativeName>
        <fullName evidence="9">Lip-syn</fullName>
        <shortName evidence="9">LS</shortName>
    </alternativeName>
    <alternativeName>
        <fullName evidence="9">Lipoate synthase</fullName>
    </alternativeName>
    <alternativeName>
        <fullName evidence="9">Lipoic acid synthase</fullName>
    </alternativeName>
    <alternativeName>
        <fullName evidence="9">Sulfur insertion protein LipA</fullName>
    </alternativeName>
</protein>
<feature type="binding site" evidence="9">
    <location>
        <position position="64"/>
    </location>
    <ligand>
        <name>[4Fe-4S] cluster</name>
        <dbReference type="ChEBI" id="CHEBI:49883"/>
        <label>2</label>
        <note>4Fe-4S-S-AdoMet</note>
    </ligand>
</feature>
<keyword evidence="1 9" id="KW-0004">4Fe-4S</keyword>
<feature type="binding site" evidence="9">
    <location>
        <position position="60"/>
    </location>
    <ligand>
        <name>[4Fe-4S] cluster</name>
        <dbReference type="ChEBI" id="CHEBI:49883"/>
        <label>2</label>
        <note>4Fe-4S-S-AdoMet</note>
    </ligand>
</feature>
<dbReference type="SUPFAM" id="SSF102114">
    <property type="entry name" value="Radical SAM enzymes"/>
    <property type="match status" value="1"/>
</dbReference>
<feature type="binding site" evidence="9">
    <location>
        <position position="67"/>
    </location>
    <ligand>
        <name>[4Fe-4S] cluster</name>
        <dbReference type="ChEBI" id="CHEBI:49883"/>
        <label>2</label>
        <note>4Fe-4S-S-AdoMet</note>
    </ligand>
</feature>
<feature type="binding site" evidence="9">
    <location>
        <position position="45"/>
    </location>
    <ligand>
        <name>[4Fe-4S] cluster</name>
        <dbReference type="ChEBI" id="CHEBI:49883"/>
        <label>1</label>
    </ligand>
</feature>
<dbReference type="PATRIC" id="fig|1262449.3.peg.1801"/>
<dbReference type="EC" id="2.8.1.8" evidence="9"/>
<name>A0A0H3J802_CLOPA</name>
<keyword evidence="3 9" id="KW-0808">Transferase</keyword>
<keyword evidence="2 9" id="KW-0963">Cytoplasm</keyword>
<evidence type="ECO:0000256" key="9">
    <source>
        <dbReference type="HAMAP-Rule" id="MF_00206"/>
    </source>
</evidence>
<dbReference type="Proteomes" id="UP000030905">
    <property type="component" value="Chromosome"/>
</dbReference>
<dbReference type="Gene3D" id="3.20.20.70">
    <property type="entry name" value="Aldolase class I"/>
    <property type="match status" value="1"/>
</dbReference>
<comment type="function">
    <text evidence="9">Catalyzes the radical-mediated insertion of two sulfur atoms into the C-6 and C-8 positions of the octanoyl moiety bound to the lipoyl domains of lipoate-dependent enzymes, thereby converting the octanoylated domains into lipoylated derivatives.</text>
</comment>
<sequence>MSERPEWLKVKAPEMQVLEEMESMLKKLSLHTVCESANCPNIGKCFKNKTATFMVMGDVCTRNCRFCAVRKGLPRDLDSEEPVNVAIASKKLGLKHVVITSVTRDDLGDGGADHFVKIVNALRKLNPNSTIELLIPDLKGNWQALRKIVEAKPDIINHNIETIPRLYKKVRPKAVYERSIELLNQCKRMDERIYTKSGIMLGIGEKQEEVEKVMDDLISVKCDVLTLGQYLSPSQKHVPVVEYVSIEKFNDYKYTASNKGFKFVASGPFVRSSYKAFEGMETLKNFNRQSY</sequence>
<dbReference type="HAMAP" id="MF_00206">
    <property type="entry name" value="Lipoyl_synth"/>
    <property type="match status" value="1"/>
</dbReference>
<reference evidence="11 14" key="1">
    <citation type="journal article" date="2015" name="Genome Announc.">
        <title>Complete Genome Sequence of the Nitrogen-Fixing and Solvent-Producing Clostridium pasteurianum DSM 525.</title>
        <authorList>
            <person name="Poehlein A."/>
            <person name="Grosse-Honebrink A."/>
            <person name="Zhang Y."/>
            <person name="Minton N.P."/>
            <person name="Daniel R."/>
        </authorList>
    </citation>
    <scope>NUCLEOTIDE SEQUENCE [LARGE SCALE GENOMIC DNA]</scope>
    <source>
        <strain evidence="11">DSM 525</strain>
        <strain evidence="14">DSM 525 / ATCC 6013</strain>
    </source>
</reference>
<dbReference type="Pfam" id="PF04055">
    <property type="entry name" value="Radical_SAM"/>
    <property type="match status" value="1"/>
</dbReference>
<reference evidence="12" key="2">
    <citation type="submission" date="2015-10" db="EMBL/GenBank/DDBJ databases">
        <title>Improved Draft Genome Sequence of Clostridium pasteurianum Strain ATCC 6013 (DSM 525) Using a Hybrid Next-Generation Sequencing Approach.</title>
        <authorList>
            <person name="Pyne M.E."/>
            <person name="Utturkar S.M."/>
            <person name="Brown S.D."/>
            <person name="Moo-Young M."/>
            <person name="Chung D.A."/>
            <person name="Chou P.C."/>
        </authorList>
    </citation>
    <scope>NUCLEOTIDE SEQUENCE</scope>
    <source>
        <strain evidence="12">ATCC 6013</strain>
    </source>
</reference>
<dbReference type="PROSITE" id="PS51918">
    <property type="entry name" value="RADICAL_SAM"/>
    <property type="match status" value="1"/>
</dbReference>
<dbReference type="PANTHER" id="PTHR10949">
    <property type="entry name" value="LIPOYL SYNTHASE"/>
    <property type="match status" value="1"/>
</dbReference>
<evidence type="ECO:0000259" key="10">
    <source>
        <dbReference type="PROSITE" id="PS51918"/>
    </source>
</evidence>
<dbReference type="SMART" id="SM00729">
    <property type="entry name" value="Elp3"/>
    <property type="match status" value="1"/>
</dbReference>
<evidence type="ECO:0000256" key="8">
    <source>
        <dbReference type="ARBA" id="ARBA00047326"/>
    </source>
</evidence>
<evidence type="ECO:0000313" key="11">
    <source>
        <dbReference type="EMBL" id="AJA52021.1"/>
    </source>
</evidence>
<evidence type="ECO:0000256" key="1">
    <source>
        <dbReference type="ARBA" id="ARBA00022485"/>
    </source>
</evidence>
<dbReference type="Proteomes" id="UP000028042">
    <property type="component" value="Unassembled WGS sequence"/>
</dbReference>
<dbReference type="InterPro" id="IPR007197">
    <property type="entry name" value="rSAM"/>
</dbReference>
<dbReference type="InterPro" id="IPR006638">
    <property type="entry name" value="Elp3/MiaA/NifB-like_rSAM"/>
</dbReference>
<dbReference type="EMBL" id="CP009268">
    <property type="protein sequence ID" value="AJA52021.1"/>
    <property type="molecule type" value="Genomic_DNA"/>
</dbReference>
<dbReference type="GO" id="GO:0009249">
    <property type="term" value="P:protein lipoylation"/>
    <property type="evidence" value="ECO:0007669"/>
    <property type="project" value="UniProtKB-UniRule"/>
</dbReference>
<dbReference type="NCBIfam" id="TIGR00510">
    <property type="entry name" value="lipA"/>
    <property type="match status" value="1"/>
</dbReference>
<dbReference type="PIRSF" id="PIRSF005963">
    <property type="entry name" value="Lipoyl_synth"/>
    <property type="match status" value="1"/>
</dbReference>
<evidence type="ECO:0000256" key="4">
    <source>
        <dbReference type="ARBA" id="ARBA00022691"/>
    </source>
</evidence>
<dbReference type="InterPro" id="IPR003698">
    <property type="entry name" value="Lipoyl_synth"/>
</dbReference>
<dbReference type="GeneID" id="93074119"/>
<evidence type="ECO:0000256" key="2">
    <source>
        <dbReference type="ARBA" id="ARBA00022490"/>
    </source>
</evidence>
<reference evidence="12 13" key="3">
    <citation type="journal article" name="Genome Announc.">
        <title>Improved Draft Genome Sequence of Clostridium pasteurianum Strain ATCC 6013 (DSM 525) Using a Hybrid Next-Generation Sequencing Approach.</title>
        <authorList>
            <person name="Pyne M.E."/>
            <person name="Utturkar S."/>
            <person name="Brown S.D."/>
            <person name="Moo-Young M."/>
            <person name="Chung D.A."/>
            <person name="Chou C.P."/>
        </authorList>
    </citation>
    <scope>NUCLEOTIDE SEQUENCE [LARGE SCALE GENOMIC DNA]</scope>
    <source>
        <strain evidence="12 13">ATCC 6013</strain>
    </source>
</reference>
<evidence type="ECO:0000256" key="3">
    <source>
        <dbReference type="ARBA" id="ARBA00022679"/>
    </source>
</evidence>
<dbReference type="AlphaFoldDB" id="A0A0H3J802"/>
<evidence type="ECO:0000313" key="12">
    <source>
        <dbReference type="EMBL" id="KRU11969.1"/>
    </source>
</evidence>
<dbReference type="InterPro" id="IPR058240">
    <property type="entry name" value="rSAM_sf"/>
</dbReference>
<proteinExistence type="inferred from homology"/>
<feature type="binding site" evidence="9">
    <location>
        <position position="273"/>
    </location>
    <ligand>
        <name>[4Fe-4S] cluster</name>
        <dbReference type="ChEBI" id="CHEBI:49883"/>
        <label>1</label>
    </ligand>
</feature>
<dbReference type="SFLD" id="SFLDG01058">
    <property type="entry name" value="lipoyl_synthase_like"/>
    <property type="match status" value="1"/>
</dbReference>
<comment type="cofactor">
    <cofactor evidence="9">
        <name>[4Fe-4S] cluster</name>
        <dbReference type="ChEBI" id="CHEBI:49883"/>
    </cofactor>
    <text evidence="9">Binds 2 [4Fe-4S] clusters per subunit. One cluster is coordinated with 3 cysteines and an exchangeable S-adenosyl-L-methionine.</text>
</comment>
<evidence type="ECO:0000256" key="5">
    <source>
        <dbReference type="ARBA" id="ARBA00022723"/>
    </source>
</evidence>
<feature type="binding site" evidence="9">
    <location>
        <position position="39"/>
    </location>
    <ligand>
        <name>[4Fe-4S] cluster</name>
        <dbReference type="ChEBI" id="CHEBI:49883"/>
        <label>1</label>
    </ligand>
</feature>
<dbReference type="PANTHER" id="PTHR10949:SF0">
    <property type="entry name" value="LIPOYL SYNTHASE, MITOCHONDRIAL"/>
    <property type="match status" value="1"/>
</dbReference>
<keyword evidence="6 9" id="KW-0408">Iron</keyword>
<dbReference type="FunFam" id="3.20.20.70:FF:000040">
    <property type="entry name" value="Lipoyl synthase"/>
    <property type="match status" value="1"/>
</dbReference>
<comment type="similarity">
    <text evidence="9">Belongs to the radical SAM superfamily. Lipoyl synthase family.</text>
</comment>
<keyword evidence="5 9" id="KW-0479">Metal-binding</keyword>
<evidence type="ECO:0000313" key="13">
    <source>
        <dbReference type="Proteomes" id="UP000028042"/>
    </source>
</evidence>
<keyword evidence="4 9" id="KW-0949">S-adenosyl-L-methionine</keyword>
<gene>
    <name evidence="11" type="primary">lipA2</name>
    <name evidence="9" type="synonym">lipA</name>
    <name evidence="11" type="ORF">CLPA_c19630</name>
    <name evidence="12" type="ORF">CP6013_01216</name>
</gene>
<dbReference type="UniPathway" id="UPA00538">
    <property type="reaction ID" value="UER00593"/>
</dbReference>
<dbReference type="RefSeq" id="WP_003444338.1">
    <property type="nucleotide sequence ID" value="NZ_ANZB01000004.1"/>
</dbReference>
<feature type="domain" description="Radical SAM core" evidence="10">
    <location>
        <begin position="46"/>
        <end position="262"/>
    </location>
</feature>
<comment type="subcellular location">
    <subcellularLocation>
        <location evidence="9">Cytoplasm</location>
    </subcellularLocation>
</comment>
<accession>A0A0H3J802</accession>
<dbReference type="GO" id="GO:0046872">
    <property type="term" value="F:metal ion binding"/>
    <property type="evidence" value="ECO:0007669"/>
    <property type="project" value="UniProtKB-KW"/>
</dbReference>
<dbReference type="KEGG" id="cpat:CLPA_c19630"/>
<comment type="catalytic activity">
    <reaction evidence="8 9">
        <text>[[Fe-S] cluster scaffold protein carrying a second [4Fe-4S](2+) cluster] + N(6)-octanoyl-L-lysyl-[protein] + 2 oxidized [2Fe-2S]-[ferredoxin] + 2 S-adenosyl-L-methionine + 4 H(+) = [[Fe-S] cluster scaffold protein] + N(6)-[(R)-dihydrolipoyl]-L-lysyl-[protein] + 4 Fe(3+) + 2 hydrogen sulfide + 2 5'-deoxyadenosine + 2 L-methionine + 2 reduced [2Fe-2S]-[ferredoxin]</text>
        <dbReference type="Rhea" id="RHEA:16585"/>
        <dbReference type="Rhea" id="RHEA-COMP:9928"/>
        <dbReference type="Rhea" id="RHEA-COMP:10000"/>
        <dbReference type="Rhea" id="RHEA-COMP:10001"/>
        <dbReference type="Rhea" id="RHEA-COMP:10475"/>
        <dbReference type="Rhea" id="RHEA-COMP:14568"/>
        <dbReference type="Rhea" id="RHEA-COMP:14569"/>
        <dbReference type="ChEBI" id="CHEBI:15378"/>
        <dbReference type="ChEBI" id="CHEBI:17319"/>
        <dbReference type="ChEBI" id="CHEBI:29034"/>
        <dbReference type="ChEBI" id="CHEBI:29919"/>
        <dbReference type="ChEBI" id="CHEBI:33722"/>
        <dbReference type="ChEBI" id="CHEBI:33737"/>
        <dbReference type="ChEBI" id="CHEBI:33738"/>
        <dbReference type="ChEBI" id="CHEBI:57844"/>
        <dbReference type="ChEBI" id="CHEBI:59789"/>
        <dbReference type="ChEBI" id="CHEBI:78809"/>
        <dbReference type="ChEBI" id="CHEBI:83100"/>
        <dbReference type="EC" id="2.8.1.8"/>
    </reaction>
</comment>